<sequence>MKQQKIEKDLEVIKKIHEFINNANLKKYPDHMTYESMRYALKKYIEEEDIDTETIYSLSEDEEGIIDHVFSDGFGVKIISQNDNLEITSHKNPDYSSQDQQLTEVVVLNCPDGSIKTFSHTLGTDLCKIISDTPHLNSDQENNSEEINQVETQTTIPFDDNSYYADFKDASGIISSQCVSGSWHWHSNGKLKKKLHSNKDLIEIQIYEFEKDIHALSNISLHLSNSSLQFEGVKLECVLKIDNKVISSQVILMSTNGSTCKFIEFPNIIVQCGTNLTSIAIRCPDYLAEFGFRFDVLYDEILLHEKSFDNLMQNYIFNYMLKTTSNVIINANDFNYKPKYYDQFLNTIGNDFKSLYISENLSEHDESDELNAPESYSISI</sequence>
<proteinExistence type="predicted"/>
<evidence type="ECO:0000313" key="1">
    <source>
        <dbReference type="EMBL" id="ARF10060.1"/>
    </source>
</evidence>
<name>A0A1V0SEA7_9VIRU</name>
<accession>A0A1V0SEA7</accession>
<organism evidence="1">
    <name type="scientific">Indivirus ILV1</name>
    <dbReference type="NCBI Taxonomy" id="1977633"/>
    <lineage>
        <taxon>Viruses</taxon>
        <taxon>Varidnaviria</taxon>
        <taxon>Bamfordvirae</taxon>
        <taxon>Nucleocytoviricota</taxon>
        <taxon>Megaviricetes</taxon>
        <taxon>Imitervirales</taxon>
        <taxon>Mimiviridae</taxon>
        <taxon>Klosneuvirinae</taxon>
        <taxon>Indivirus</taxon>
    </lineage>
</organism>
<protein>
    <submittedName>
        <fullName evidence="1">Uncharacterized protein</fullName>
    </submittedName>
</protein>
<gene>
    <name evidence="1" type="ORF">Indivirus_11_4</name>
</gene>
<dbReference type="EMBL" id="KY684095">
    <property type="protein sequence ID" value="ARF10060.1"/>
    <property type="molecule type" value="Genomic_DNA"/>
</dbReference>
<reference evidence="1" key="1">
    <citation type="journal article" date="2017" name="Science">
        <title>Giant viruses with an expanded complement of translation system components.</title>
        <authorList>
            <person name="Schulz F."/>
            <person name="Yutin N."/>
            <person name="Ivanova N.N."/>
            <person name="Ortega D.R."/>
            <person name="Lee T.K."/>
            <person name="Vierheilig J."/>
            <person name="Daims H."/>
            <person name="Horn M."/>
            <person name="Wagner M."/>
            <person name="Jensen G.J."/>
            <person name="Kyrpides N.C."/>
            <person name="Koonin E.V."/>
            <person name="Woyke T."/>
        </authorList>
    </citation>
    <scope>NUCLEOTIDE SEQUENCE</scope>
    <source>
        <strain evidence="1">ILV1</strain>
    </source>
</reference>